<dbReference type="PROSITE" id="PS50920">
    <property type="entry name" value="SOLCAR"/>
    <property type="match status" value="1"/>
</dbReference>
<sequence length="342" mass="37725">MPSLIEALVFCLIMVGPIALGLSISVPIAGAIVRLRANYTPKGLQLNQEEDVNGSSHVAPEARVGPAISGVVNMVRRIYRLEGWPGFYKGFMPAFVSTVLLTLWAVLTIPGHAKYRPRSQMHIPATGVLRGLLYGFGSLIVSIPYEILFNRAVCTPHRLPWFRPMESLRIVLTPYELRKPWVLYLTPGLVHARMLIVIWVVAVARIVRVMLLPSLSNGLGSAHDADEQNRMTKSLNPTNVMIFMLFSMASTAILCPLEVLATRLSVQRNHPTTDADCAIDGMADPAADYIGEEEDVIALRSEEDPYLGLSDCARRMIDEEGPGSLYRAWWLTMLAVTLGGFA</sequence>
<keyword evidence="3 10" id="KW-0813">Transport</keyword>
<dbReference type="SUPFAM" id="SSF103506">
    <property type="entry name" value="Mitochondrial carrier"/>
    <property type="match status" value="2"/>
</dbReference>
<evidence type="ECO:0000256" key="5">
    <source>
        <dbReference type="ARBA" id="ARBA00022737"/>
    </source>
</evidence>
<evidence type="ECO:0000256" key="4">
    <source>
        <dbReference type="ARBA" id="ARBA00022692"/>
    </source>
</evidence>
<feature type="repeat" description="Solcar" evidence="9">
    <location>
        <begin position="7"/>
        <end position="115"/>
    </location>
</feature>
<evidence type="ECO:0000313" key="12">
    <source>
        <dbReference type="EMBL" id="KAB5589002.1"/>
    </source>
</evidence>
<dbReference type="Gene3D" id="1.50.40.10">
    <property type="entry name" value="Mitochondrial carrier domain"/>
    <property type="match status" value="2"/>
</dbReference>
<evidence type="ECO:0000256" key="2">
    <source>
        <dbReference type="ARBA" id="ARBA00006375"/>
    </source>
</evidence>
<dbReference type="Pfam" id="PF00153">
    <property type="entry name" value="Mito_carr"/>
    <property type="match status" value="1"/>
</dbReference>
<evidence type="ECO:0000256" key="7">
    <source>
        <dbReference type="ARBA" id="ARBA00023128"/>
    </source>
</evidence>
<keyword evidence="4 9" id="KW-0812">Transmembrane</keyword>
<organism evidence="12 13">
    <name type="scientific">Ceratobasidium theobromae</name>
    <dbReference type="NCBI Taxonomy" id="1582974"/>
    <lineage>
        <taxon>Eukaryota</taxon>
        <taxon>Fungi</taxon>
        <taxon>Dikarya</taxon>
        <taxon>Basidiomycota</taxon>
        <taxon>Agaricomycotina</taxon>
        <taxon>Agaricomycetes</taxon>
        <taxon>Cantharellales</taxon>
        <taxon>Ceratobasidiaceae</taxon>
        <taxon>Ceratobasidium</taxon>
    </lineage>
</organism>
<keyword evidence="13" id="KW-1185">Reference proteome</keyword>
<dbReference type="PANTHER" id="PTHR45624:SF10">
    <property type="entry name" value="SLC (SOLUTE CARRIER) HOMOLOG"/>
    <property type="match status" value="1"/>
</dbReference>
<dbReference type="OrthoDB" id="21292at2759"/>
<evidence type="ECO:0000256" key="1">
    <source>
        <dbReference type="ARBA" id="ARBA00004225"/>
    </source>
</evidence>
<comment type="subcellular location">
    <subcellularLocation>
        <location evidence="1">Mitochondrion membrane</location>
        <topology evidence="1">Multi-pass membrane protein</topology>
    </subcellularLocation>
</comment>
<keyword evidence="8 9" id="KW-0472">Membrane</keyword>
<evidence type="ECO:0000313" key="13">
    <source>
        <dbReference type="Proteomes" id="UP000383932"/>
    </source>
</evidence>
<name>A0A5N5QB53_9AGAM</name>
<dbReference type="AlphaFoldDB" id="A0A5N5QB53"/>
<evidence type="ECO:0000256" key="3">
    <source>
        <dbReference type="ARBA" id="ARBA00022448"/>
    </source>
</evidence>
<feature type="transmembrane region" description="Helical" evidence="11">
    <location>
        <begin position="90"/>
        <end position="110"/>
    </location>
</feature>
<dbReference type="InterPro" id="IPR023395">
    <property type="entry name" value="MCP_dom_sf"/>
</dbReference>
<dbReference type="GO" id="GO:0022857">
    <property type="term" value="F:transmembrane transporter activity"/>
    <property type="evidence" value="ECO:0007669"/>
    <property type="project" value="TreeGrafter"/>
</dbReference>
<evidence type="ECO:0000256" key="6">
    <source>
        <dbReference type="ARBA" id="ARBA00022989"/>
    </source>
</evidence>
<dbReference type="InterPro" id="IPR018108">
    <property type="entry name" value="MCP_transmembrane"/>
</dbReference>
<protein>
    <recommendedName>
        <fullName evidence="14">Carrier protein</fullName>
    </recommendedName>
</protein>
<evidence type="ECO:0000256" key="9">
    <source>
        <dbReference type="PROSITE-ProRule" id="PRU00282"/>
    </source>
</evidence>
<feature type="transmembrane region" description="Helical" evidence="11">
    <location>
        <begin position="240"/>
        <end position="261"/>
    </location>
</feature>
<comment type="caution">
    <text evidence="12">The sequence shown here is derived from an EMBL/GenBank/DDBJ whole genome shotgun (WGS) entry which is preliminary data.</text>
</comment>
<comment type="similarity">
    <text evidence="2 10">Belongs to the mitochondrial carrier (TC 2.A.29) family.</text>
</comment>
<reference evidence="12 13" key="1">
    <citation type="journal article" date="2019" name="Fungal Biol. Biotechnol.">
        <title>Draft genome sequence of fastidious pathogen Ceratobasidium theobromae, which causes vascular-streak dieback in Theobroma cacao.</title>
        <authorList>
            <person name="Ali S.S."/>
            <person name="Asman A."/>
            <person name="Shao J."/>
            <person name="Firmansyah A.P."/>
            <person name="Susilo A.W."/>
            <person name="Rosmana A."/>
            <person name="McMahon P."/>
            <person name="Junaid M."/>
            <person name="Guest D."/>
            <person name="Kheng T.Y."/>
            <person name="Meinhardt L.W."/>
            <person name="Bailey B.A."/>
        </authorList>
    </citation>
    <scope>NUCLEOTIDE SEQUENCE [LARGE SCALE GENOMIC DNA]</scope>
    <source>
        <strain evidence="12 13">CT2</strain>
    </source>
</reference>
<feature type="transmembrane region" description="Helical" evidence="11">
    <location>
        <begin position="131"/>
        <end position="149"/>
    </location>
</feature>
<dbReference type="EMBL" id="SSOP01000332">
    <property type="protein sequence ID" value="KAB5589002.1"/>
    <property type="molecule type" value="Genomic_DNA"/>
</dbReference>
<keyword evidence="5" id="KW-0677">Repeat</keyword>
<dbReference type="PANTHER" id="PTHR45624">
    <property type="entry name" value="MITOCHONDRIAL BASIC AMINO ACIDS TRANSPORTER-RELATED"/>
    <property type="match status" value="1"/>
</dbReference>
<dbReference type="GO" id="GO:0031966">
    <property type="term" value="C:mitochondrial membrane"/>
    <property type="evidence" value="ECO:0007669"/>
    <property type="project" value="UniProtKB-SubCell"/>
</dbReference>
<keyword evidence="7" id="KW-0496">Mitochondrion</keyword>
<evidence type="ECO:0008006" key="14">
    <source>
        <dbReference type="Google" id="ProtNLM"/>
    </source>
</evidence>
<accession>A0A5N5QB53</accession>
<feature type="transmembrane region" description="Helical" evidence="11">
    <location>
        <begin position="7"/>
        <end position="33"/>
    </location>
</feature>
<feature type="transmembrane region" description="Helical" evidence="11">
    <location>
        <begin position="181"/>
        <end position="207"/>
    </location>
</feature>
<keyword evidence="6 11" id="KW-1133">Transmembrane helix</keyword>
<dbReference type="Proteomes" id="UP000383932">
    <property type="component" value="Unassembled WGS sequence"/>
</dbReference>
<evidence type="ECO:0000256" key="11">
    <source>
        <dbReference type="SAM" id="Phobius"/>
    </source>
</evidence>
<proteinExistence type="inferred from homology"/>
<evidence type="ECO:0000256" key="10">
    <source>
        <dbReference type="RuleBase" id="RU000488"/>
    </source>
</evidence>
<gene>
    <name evidence="12" type="ORF">CTheo_7552</name>
</gene>
<dbReference type="InterPro" id="IPR050567">
    <property type="entry name" value="Mitochondrial_Carrier"/>
</dbReference>
<evidence type="ECO:0000256" key="8">
    <source>
        <dbReference type="ARBA" id="ARBA00023136"/>
    </source>
</evidence>